<dbReference type="Proteomes" id="UP001163324">
    <property type="component" value="Chromosome 1"/>
</dbReference>
<organism evidence="1 2">
    <name type="scientific">Trichothecium roseum</name>
    <dbReference type="NCBI Taxonomy" id="47278"/>
    <lineage>
        <taxon>Eukaryota</taxon>
        <taxon>Fungi</taxon>
        <taxon>Dikarya</taxon>
        <taxon>Ascomycota</taxon>
        <taxon>Pezizomycotina</taxon>
        <taxon>Sordariomycetes</taxon>
        <taxon>Hypocreomycetidae</taxon>
        <taxon>Hypocreales</taxon>
        <taxon>Hypocreales incertae sedis</taxon>
        <taxon>Trichothecium</taxon>
    </lineage>
</organism>
<evidence type="ECO:0000313" key="2">
    <source>
        <dbReference type="Proteomes" id="UP001163324"/>
    </source>
</evidence>
<evidence type="ECO:0000313" key="1">
    <source>
        <dbReference type="EMBL" id="KAI9903580.1"/>
    </source>
</evidence>
<gene>
    <name evidence="1" type="ORF">N3K66_000109</name>
</gene>
<comment type="caution">
    <text evidence="1">The sequence shown here is derived from an EMBL/GenBank/DDBJ whole genome shotgun (WGS) entry which is preliminary data.</text>
</comment>
<sequence length="124" mass="13510">MGPWLTCRLAACLVAPILKPPLVLWTVVRGPSCRPAVVQNRQGVNQFGATASCCSNLESWGSGIGWQNGSYSALLRLSWEETGKEANSESSSLIRNSSRLPACVMEYYVAQQLVDIPCKKHEPS</sequence>
<keyword evidence="2" id="KW-1185">Reference proteome</keyword>
<dbReference type="EMBL" id="CM047940">
    <property type="protein sequence ID" value="KAI9903580.1"/>
    <property type="molecule type" value="Genomic_DNA"/>
</dbReference>
<accession>A0ACC0VAX6</accession>
<reference evidence="1" key="1">
    <citation type="submission" date="2022-10" db="EMBL/GenBank/DDBJ databases">
        <title>Complete Genome of Trichothecium roseum strain YXFP-22015, a Plant Pathogen Isolated from Citrus.</title>
        <authorList>
            <person name="Wang Y."/>
            <person name="Zhu L."/>
        </authorList>
    </citation>
    <scope>NUCLEOTIDE SEQUENCE</scope>
    <source>
        <strain evidence="1">YXFP-22015</strain>
    </source>
</reference>
<name>A0ACC0VAX6_9HYPO</name>
<proteinExistence type="predicted"/>
<protein>
    <submittedName>
        <fullName evidence="1">Uncharacterized protein</fullName>
    </submittedName>
</protein>